<gene>
    <name evidence="2" type="ORF">IWT25_00461</name>
</gene>
<feature type="transmembrane region" description="Helical" evidence="1">
    <location>
        <begin position="158"/>
        <end position="181"/>
    </location>
</feature>
<name>A0A1Z5IU65_9LACO</name>
<dbReference type="Proteomes" id="UP000198414">
    <property type="component" value="Unassembled WGS sequence"/>
</dbReference>
<sequence length="214" mass="24521">MKKEEMDSIISQAKEIGEYSSTKLFIAAIKSLCPNRKSIFRILIFTFIALAIAVSLALLNETNSKIIKVIELINSVDLVILGLVFTGYTLFQAILKKELLRTLLASDEDSNQTSTFVRVDRSFYYLMSLYFLNICLNILGLIFLIIVGGKWVLIPHNILLSNAFFVIISVPYLTYSLLVIWEIKFFIYNLSELFNLNIKQLMLNIIKESENEDK</sequence>
<comment type="caution">
    <text evidence="2">The sequence shown here is derived from an EMBL/GenBank/DDBJ whole genome shotgun (WGS) entry which is preliminary data.</text>
</comment>
<keyword evidence="1" id="KW-0812">Transmembrane</keyword>
<evidence type="ECO:0000256" key="1">
    <source>
        <dbReference type="SAM" id="Phobius"/>
    </source>
</evidence>
<accession>A0A1Z5IU65</accession>
<evidence type="ECO:0000313" key="2">
    <source>
        <dbReference type="EMBL" id="GAX05158.1"/>
    </source>
</evidence>
<feature type="transmembrane region" description="Helical" evidence="1">
    <location>
        <begin position="39"/>
        <end position="60"/>
    </location>
</feature>
<organism evidence="2 3">
    <name type="scientific">Secundilactobacillus pentosiphilus</name>
    <dbReference type="NCBI Taxonomy" id="1714682"/>
    <lineage>
        <taxon>Bacteria</taxon>
        <taxon>Bacillati</taxon>
        <taxon>Bacillota</taxon>
        <taxon>Bacilli</taxon>
        <taxon>Lactobacillales</taxon>
        <taxon>Lactobacillaceae</taxon>
        <taxon>Secundilactobacillus</taxon>
    </lineage>
</organism>
<protein>
    <submittedName>
        <fullName evidence="2">Uncharacterized protein</fullName>
    </submittedName>
</protein>
<feature type="transmembrane region" description="Helical" evidence="1">
    <location>
        <begin position="123"/>
        <end position="146"/>
    </location>
</feature>
<evidence type="ECO:0000313" key="3">
    <source>
        <dbReference type="Proteomes" id="UP000198414"/>
    </source>
</evidence>
<dbReference type="EMBL" id="BCMI01000003">
    <property type="protein sequence ID" value="GAX05158.1"/>
    <property type="molecule type" value="Genomic_DNA"/>
</dbReference>
<reference evidence="2 3" key="1">
    <citation type="submission" date="2015-11" db="EMBL/GenBank/DDBJ databases">
        <title>Draft genome sequences of new species of the genus Lactobacillus isolated from orchardgrass silage.</title>
        <authorList>
            <person name="Tohno M."/>
            <person name="Tanizawa Y."/>
            <person name="Arita M."/>
        </authorList>
    </citation>
    <scope>NUCLEOTIDE SEQUENCE [LARGE SCALE GENOMIC DNA]</scope>
    <source>
        <strain evidence="2 3">IWT25</strain>
    </source>
</reference>
<feature type="transmembrane region" description="Helical" evidence="1">
    <location>
        <begin position="72"/>
        <end position="91"/>
    </location>
</feature>
<keyword evidence="1" id="KW-1133">Transmembrane helix</keyword>
<dbReference type="AlphaFoldDB" id="A0A1Z5IU65"/>
<proteinExistence type="predicted"/>
<keyword evidence="1" id="KW-0472">Membrane</keyword>
<dbReference type="RefSeq" id="WP_089120512.1">
    <property type="nucleotide sequence ID" value="NZ_BCMI01000003.1"/>
</dbReference>